<dbReference type="InterPro" id="IPR022171">
    <property type="entry name" value="PPE_C"/>
</dbReference>
<dbReference type="Proteomes" id="UP000240424">
    <property type="component" value="Unassembled WGS sequence"/>
</dbReference>
<evidence type="ECO:0000313" key="5">
    <source>
        <dbReference type="EMBL" id="SPM41170.1"/>
    </source>
</evidence>
<feature type="domain" description="PPE" evidence="3">
    <location>
        <begin position="2"/>
        <end position="164"/>
    </location>
</feature>
<dbReference type="InterPro" id="IPR000030">
    <property type="entry name" value="PPE_dom"/>
</dbReference>
<dbReference type="OrthoDB" id="4762052at2"/>
<feature type="region of interest" description="Disordered" evidence="2">
    <location>
        <begin position="194"/>
        <end position="224"/>
    </location>
</feature>
<evidence type="ECO:0000259" key="4">
    <source>
        <dbReference type="Pfam" id="PF12484"/>
    </source>
</evidence>
<dbReference type="Pfam" id="PF12484">
    <property type="entry name" value="PPE-SVP"/>
    <property type="match status" value="1"/>
</dbReference>
<reference evidence="5 6" key="1">
    <citation type="submission" date="2017-01" db="EMBL/GenBank/DDBJ databases">
        <authorList>
            <consortium name="Urmite Genomes"/>
        </authorList>
    </citation>
    <scope>NUCLEOTIDE SEQUENCE [LARGE SCALE GENOMIC DNA]</scope>
    <source>
        <strain evidence="5 6">AB215</strain>
    </source>
</reference>
<dbReference type="EMBL" id="FUEZ01000004">
    <property type="protein sequence ID" value="SPM41170.1"/>
    <property type="molecule type" value="Genomic_DNA"/>
</dbReference>
<sequence length="342" mass="34567">MDFGVLPPEVNSGRMYLGPGAETFLAASAGWDALAAELHTAASGYQSVISGLTDDSWAGPSSMSMVAAVMPYLMWMRIAAGHCEHAARNATAAAGAYETAFAAMVPPPLIKANRVRLTTLIATNSLGQHTAEIMATEAAYGEMWAQDAAAMYRYAANSAAASSLSRFDVPPQTIAGHASAGVLTAAHAAAGLSQKTATRVTSTVPQDLRRLSTPGSSGSDAAVGGGHAALADSGALGDMTGLTGLRLDQPVGEGAAAGVGQADTLGTLSVPPSWADALGLVAPEPVLDANVMPGGWGAMRSPTAGRGFAKLPLGGVFGRESVNLLQRIGLRSIVIPRTSVAG</sequence>
<evidence type="ECO:0000256" key="2">
    <source>
        <dbReference type="SAM" id="MobiDB-lite"/>
    </source>
</evidence>
<dbReference type="PANTHER" id="PTHR46766">
    <property type="entry name" value="GLUTAMINE-RICH PROTEIN 2"/>
    <property type="match status" value="1"/>
</dbReference>
<proteinExistence type="inferred from homology"/>
<dbReference type="SUPFAM" id="SSF140459">
    <property type="entry name" value="PE/PPE dimer-like"/>
    <property type="match status" value="1"/>
</dbReference>
<dbReference type="Gene3D" id="1.20.1260.20">
    <property type="entry name" value="PPE superfamily"/>
    <property type="match status" value="1"/>
</dbReference>
<dbReference type="FunFam" id="1.20.1260.20:FF:000001">
    <property type="entry name" value="PPE family protein PPE41"/>
    <property type="match status" value="1"/>
</dbReference>
<gene>
    <name evidence="5" type="ORF">MNAB215_3374</name>
</gene>
<evidence type="ECO:0008006" key="7">
    <source>
        <dbReference type="Google" id="ProtNLM"/>
    </source>
</evidence>
<accession>A0A2U3PBR1</accession>
<evidence type="ECO:0000313" key="6">
    <source>
        <dbReference type="Proteomes" id="UP000240424"/>
    </source>
</evidence>
<dbReference type="RefSeq" id="WP_077079833.1">
    <property type="nucleotide sequence ID" value="NZ_FUEZ01000004.1"/>
</dbReference>
<feature type="domain" description="PPE family C-terminal" evidence="4">
    <location>
        <begin position="256"/>
        <end position="337"/>
    </location>
</feature>
<organism evidence="5 6">
    <name type="scientific">Mycobacterium numidiamassiliense</name>
    <dbReference type="NCBI Taxonomy" id="1841861"/>
    <lineage>
        <taxon>Bacteria</taxon>
        <taxon>Bacillati</taxon>
        <taxon>Actinomycetota</taxon>
        <taxon>Actinomycetes</taxon>
        <taxon>Mycobacteriales</taxon>
        <taxon>Mycobacteriaceae</taxon>
        <taxon>Mycobacterium</taxon>
    </lineage>
</organism>
<feature type="compositionally biased region" description="Polar residues" evidence="2">
    <location>
        <begin position="194"/>
        <end position="205"/>
    </location>
</feature>
<dbReference type="PANTHER" id="PTHR46766:SF1">
    <property type="entry name" value="GLUTAMINE-RICH PROTEIN 2"/>
    <property type="match status" value="1"/>
</dbReference>
<dbReference type="Pfam" id="PF00823">
    <property type="entry name" value="PPE"/>
    <property type="match status" value="1"/>
</dbReference>
<name>A0A2U3PBR1_9MYCO</name>
<comment type="similarity">
    <text evidence="1">Belongs to the mycobacterial PPE family.</text>
</comment>
<evidence type="ECO:0000259" key="3">
    <source>
        <dbReference type="Pfam" id="PF00823"/>
    </source>
</evidence>
<dbReference type="InterPro" id="IPR038332">
    <property type="entry name" value="PPE_sf"/>
</dbReference>
<evidence type="ECO:0000256" key="1">
    <source>
        <dbReference type="ARBA" id="ARBA00010652"/>
    </source>
</evidence>
<dbReference type="GO" id="GO:0052572">
    <property type="term" value="P:response to host immune response"/>
    <property type="evidence" value="ECO:0007669"/>
    <property type="project" value="TreeGrafter"/>
</dbReference>
<protein>
    <recommendedName>
        <fullName evidence="7">PPE family protein</fullName>
    </recommendedName>
</protein>
<dbReference type="STRING" id="1841861.GCA_900157365_01693"/>
<dbReference type="AlphaFoldDB" id="A0A2U3PBR1"/>
<keyword evidence="6" id="KW-1185">Reference proteome</keyword>